<sequence length="163" mass="17923">MDAIASTNRNKDSTRTRSSCSPTFLLHNNGFSSISQLSDIEMITIKSVSYTSLKDLMPASSSSSSSPPAAIASPKLHNSSWHEIPIKNPLVKQAAMAYLQPVGSPPVAGEKGLFEKVKERCCGECGCVSWLYDVVWRKVKEAFSDKRDDVTDDNYDEDDDKVD</sequence>
<proteinExistence type="predicted"/>
<name>A0A9W7MRX8_HIBTR</name>
<comment type="caution">
    <text evidence="1">The sequence shown here is derived from an EMBL/GenBank/DDBJ whole genome shotgun (WGS) entry which is preliminary data.</text>
</comment>
<dbReference type="EMBL" id="BSYR01000065">
    <property type="protein sequence ID" value="GMJ12684.1"/>
    <property type="molecule type" value="Genomic_DNA"/>
</dbReference>
<keyword evidence="2" id="KW-1185">Reference proteome</keyword>
<dbReference type="PANTHER" id="PTHR34569:SF12">
    <property type="entry name" value="TRANSMEMBRANE PROTEIN"/>
    <property type="match status" value="1"/>
</dbReference>
<organism evidence="1 2">
    <name type="scientific">Hibiscus trionum</name>
    <name type="common">Flower of an hour</name>
    <dbReference type="NCBI Taxonomy" id="183268"/>
    <lineage>
        <taxon>Eukaryota</taxon>
        <taxon>Viridiplantae</taxon>
        <taxon>Streptophyta</taxon>
        <taxon>Embryophyta</taxon>
        <taxon>Tracheophyta</taxon>
        <taxon>Spermatophyta</taxon>
        <taxon>Magnoliopsida</taxon>
        <taxon>eudicotyledons</taxon>
        <taxon>Gunneridae</taxon>
        <taxon>Pentapetalae</taxon>
        <taxon>rosids</taxon>
        <taxon>malvids</taxon>
        <taxon>Malvales</taxon>
        <taxon>Malvaceae</taxon>
        <taxon>Malvoideae</taxon>
        <taxon>Hibiscus</taxon>
    </lineage>
</organism>
<accession>A0A9W7MRX8</accession>
<dbReference type="AlphaFoldDB" id="A0A9W7MRX8"/>
<gene>
    <name evidence="1" type="ORF">HRI_004937600</name>
</gene>
<reference evidence="1" key="1">
    <citation type="submission" date="2023-05" db="EMBL/GenBank/DDBJ databases">
        <title>Genome and transcriptome analyses reveal genes involved in the formation of fine ridges on petal epidermal cells in Hibiscus trionum.</title>
        <authorList>
            <person name="Koshimizu S."/>
            <person name="Masuda S."/>
            <person name="Ishii T."/>
            <person name="Shirasu K."/>
            <person name="Hoshino A."/>
            <person name="Arita M."/>
        </authorList>
    </citation>
    <scope>NUCLEOTIDE SEQUENCE</scope>
    <source>
        <strain evidence="1">Hamamatsu line</strain>
    </source>
</reference>
<dbReference type="PANTHER" id="PTHR34569">
    <property type="entry name" value="EXPRESSED PROTEIN"/>
    <property type="match status" value="1"/>
</dbReference>
<dbReference type="Proteomes" id="UP001165190">
    <property type="component" value="Unassembled WGS sequence"/>
</dbReference>
<protein>
    <submittedName>
        <fullName evidence="1">Uncharacterized protein</fullName>
    </submittedName>
</protein>
<dbReference type="OrthoDB" id="682663at2759"/>
<evidence type="ECO:0000313" key="2">
    <source>
        <dbReference type="Proteomes" id="UP001165190"/>
    </source>
</evidence>
<evidence type="ECO:0000313" key="1">
    <source>
        <dbReference type="EMBL" id="GMJ12684.1"/>
    </source>
</evidence>